<dbReference type="InterPro" id="IPR036396">
    <property type="entry name" value="Cyt_P450_sf"/>
</dbReference>
<accession>A0AAX4IXV3</accession>
<proteinExistence type="inferred from homology"/>
<name>A0AAX4IXV3_9PEZI</name>
<comment type="similarity">
    <text evidence="2 7">Belongs to the cytochrome P450 family.</text>
</comment>
<feature type="binding site" description="axial binding residue" evidence="6">
    <location>
        <position position="442"/>
    </location>
    <ligand>
        <name>heme</name>
        <dbReference type="ChEBI" id="CHEBI:30413"/>
    </ligand>
    <ligandPart>
        <name>Fe</name>
        <dbReference type="ChEBI" id="CHEBI:18248"/>
    </ligandPart>
</feature>
<gene>
    <name evidence="9" type="ORF">CDEST_12946</name>
</gene>
<reference evidence="10" key="1">
    <citation type="journal article" date="2023" name="bioRxiv">
        <title>Complete genome of the Medicago anthracnose fungus, Colletotrichum destructivum, reveals a mini-chromosome-like region within a core chromosome.</title>
        <authorList>
            <person name="Lapalu N."/>
            <person name="Simon A."/>
            <person name="Lu A."/>
            <person name="Plaumann P.-L."/>
            <person name="Amselem J."/>
            <person name="Pigne S."/>
            <person name="Auger A."/>
            <person name="Koch C."/>
            <person name="Dallery J.-F."/>
            <person name="O'Connell R.J."/>
        </authorList>
    </citation>
    <scope>NUCLEOTIDE SEQUENCE [LARGE SCALE GENOMIC DNA]</scope>
    <source>
        <strain evidence="10">CBS 520.97</strain>
    </source>
</reference>
<dbReference type="RefSeq" id="XP_062785153.1">
    <property type="nucleotide sequence ID" value="XM_062929102.1"/>
</dbReference>
<keyword evidence="8" id="KW-1133">Transmembrane helix</keyword>
<protein>
    <submittedName>
        <fullName evidence="9">Cytochrome P450</fullName>
    </submittedName>
</protein>
<keyword evidence="3 6" id="KW-0479">Metal-binding</keyword>
<feature type="transmembrane region" description="Helical" evidence="8">
    <location>
        <begin position="292"/>
        <end position="313"/>
    </location>
</feature>
<dbReference type="SUPFAM" id="SSF48264">
    <property type="entry name" value="Cytochrome P450"/>
    <property type="match status" value="1"/>
</dbReference>
<evidence type="ECO:0000256" key="1">
    <source>
        <dbReference type="ARBA" id="ARBA00001971"/>
    </source>
</evidence>
<keyword evidence="5 7" id="KW-0503">Monooxygenase</keyword>
<dbReference type="Gene3D" id="1.10.630.10">
    <property type="entry name" value="Cytochrome P450"/>
    <property type="match status" value="1"/>
</dbReference>
<dbReference type="GO" id="GO:0016705">
    <property type="term" value="F:oxidoreductase activity, acting on paired donors, with incorporation or reduction of molecular oxygen"/>
    <property type="evidence" value="ECO:0007669"/>
    <property type="project" value="InterPro"/>
</dbReference>
<evidence type="ECO:0000256" key="2">
    <source>
        <dbReference type="ARBA" id="ARBA00010617"/>
    </source>
</evidence>
<evidence type="ECO:0000256" key="7">
    <source>
        <dbReference type="RuleBase" id="RU000461"/>
    </source>
</evidence>
<dbReference type="PROSITE" id="PS00086">
    <property type="entry name" value="CYTOCHROME_P450"/>
    <property type="match status" value="1"/>
</dbReference>
<dbReference type="PANTHER" id="PTHR47582">
    <property type="entry name" value="P450, PUTATIVE (EUROFUNG)-RELATED"/>
    <property type="match status" value="1"/>
</dbReference>
<dbReference type="GO" id="GO:0004497">
    <property type="term" value="F:monooxygenase activity"/>
    <property type="evidence" value="ECO:0007669"/>
    <property type="project" value="UniProtKB-KW"/>
</dbReference>
<feature type="transmembrane region" description="Helical" evidence="8">
    <location>
        <begin position="12"/>
        <end position="31"/>
    </location>
</feature>
<dbReference type="InterPro" id="IPR002403">
    <property type="entry name" value="Cyt_P450_E_grp-IV"/>
</dbReference>
<dbReference type="GO" id="GO:0020037">
    <property type="term" value="F:heme binding"/>
    <property type="evidence" value="ECO:0007669"/>
    <property type="project" value="InterPro"/>
</dbReference>
<dbReference type="PANTHER" id="PTHR47582:SF1">
    <property type="entry name" value="P450, PUTATIVE (EUROFUNG)-RELATED"/>
    <property type="match status" value="1"/>
</dbReference>
<dbReference type="GeneID" id="87949446"/>
<dbReference type="CDD" id="cd11040">
    <property type="entry name" value="CYP7_CYP8-like"/>
    <property type="match status" value="1"/>
</dbReference>
<dbReference type="PRINTS" id="PR00465">
    <property type="entry name" value="EP450IV"/>
</dbReference>
<evidence type="ECO:0000256" key="8">
    <source>
        <dbReference type="SAM" id="Phobius"/>
    </source>
</evidence>
<dbReference type="Pfam" id="PF00067">
    <property type="entry name" value="p450"/>
    <property type="match status" value="1"/>
</dbReference>
<dbReference type="InterPro" id="IPR017972">
    <property type="entry name" value="Cyt_P450_CS"/>
</dbReference>
<dbReference type="InterPro" id="IPR053007">
    <property type="entry name" value="CYP450_monoxygenase_sec-met"/>
</dbReference>
<evidence type="ECO:0000313" key="10">
    <source>
        <dbReference type="Proteomes" id="UP001322277"/>
    </source>
</evidence>
<dbReference type="AlphaFoldDB" id="A0AAX4IXV3"/>
<keyword evidence="4 6" id="KW-0408">Iron</keyword>
<keyword evidence="8" id="KW-0812">Transmembrane</keyword>
<keyword evidence="6 7" id="KW-0349">Heme</keyword>
<keyword evidence="10" id="KW-1185">Reference proteome</keyword>
<comment type="cofactor">
    <cofactor evidence="1 6">
        <name>heme</name>
        <dbReference type="ChEBI" id="CHEBI:30413"/>
    </cofactor>
</comment>
<dbReference type="InterPro" id="IPR001128">
    <property type="entry name" value="Cyt_P450"/>
</dbReference>
<evidence type="ECO:0000256" key="5">
    <source>
        <dbReference type="ARBA" id="ARBA00023033"/>
    </source>
</evidence>
<keyword evidence="7" id="KW-0560">Oxidoreductase</keyword>
<organism evidence="9 10">
    <name type="scientific">Colletotrichum destructivum</name>
    <dbReference type="NCBI Taxonomy" id="34406"/>
    <lineage>
        <taxon>Eukaryota</taxon>
        <taxon>Fungi</taxon>
        <taxon>Dikarya</taxon>
        <taxon>Ascomycota</taxon>
        <taxon>Pezizomycotina</taxon>
        <taxon>Sordariomycetes</taxon>
        <taxon>Hypocreomycetidae</taxon>
        <taxon>Glomerellales</taxon>
        <taxon>Glomerellaceae</taxon>
        <taxon>Colletotrichum</taxon>
        <taxon>Colletotrichum destructivum species complex</taxon>
    </lineage>
</organism>
<evidence type="ECO:0000256" key="3">
    <source>
        <dbReference type="ARBA" id="ARBA00022723"/>
    </source>
</evidence>
<evidence type="ECO:0000256" key="6">
    <source>
        <dbReference type="PIRSR" id="PIRSR602403-1"/>
    </source>
</evidence>
<keyword evidence="8" id="KW-0472">Membrane</keyword>
<dbReference type="GO" id="GO:0005506">
    <property type="term" value="F:iron ion binding"/>
    <property type="evidence" value="ECO:0007669"/>
    <property type="project" value="InterPro"/>
</dbReference>
<sequence>MDSPFLDVAKLHGLLYFLILVSMTYLLLRLVEYLVLKPAPEEPPLVRSPVPFLGHIFGLLGYGVSYYAYLRAKTNLPILTLYLASQKTYIVNSPELIAVISRRQKEIDGNIPFITIVYGKLFGFQHHDVSELLRNPMDKGSLRQAAHVIEHTLLAPNTAASKEVYTKIFKGLADHINKIGEGQQSIAVQQWLQKAFTLSTANALHGPNGPFAQSPDLVDTFWDFENGLKALTMGVLPSITASTPAVARQRLVDVLMEYFGDSFPADSACELVRRGREMAQEHDRGTEFMARYGLGLLTGFVINTVPATFWMVVRIAKDATLLAEVRKELSTVVKTSSHGEGSVTVDVSAIHSNCPLLMSICHETLRYISSSTGTFLVNQDVPIGDQFVLKKGAILQMAATAIHSNPAVWGPDAKSFDAERFLKPNKTHPAANRTFGGGSTLCPGRHLAVDEMLTFTAMFISTFDFMTASDPGGLPEQDDTNMLSVKKPRSDVLLTLQRRRGMEHEKWVFGDNTPGTL</sequence>
<evidence type="ECO:0000256" key="4">
    <source>
        <dbReference type="ARBA" id="ARBA00023004"/>
    </source>
</evidence>
<dbReference type="KEGG" id="cdet:87949446"/>
<evidence type="ECO:0000313" key="9">
    <source>
        <dbReference type="EMBL" id="WQF87932.1"/>
    </source>
</evidence>
<dbReference type="Proteomes" id="UP001322277">
    <property type="component" value="Chromosome 8"/>
</dbReference>
<feature type="transmembrane region" description="Helical" evidence="8">
    <location>
        <begin position="51"/>
        <end position="70"/>
    </location>
</feature>
<dbReference type="EMBL" id="CP137312">
    <property type="protein sequence ID" value="WQF87932.1"/>
    <property type="molecule type" value="Genomic_DNA"/>
</dbReference>